<proteinExistence type="predicted"/>
<evidence type="ECO:0000259" key="2">
    <source>
        <dbReference type="PROSITE" id="PS50249"/>
    </source>
</evidence>
<dbReference type="SUPFAM" id="SSF102712">
    <property type="entry name" value="JAB1/MPN domain"/>
    <property type="match status" value="1"/>
</dbReference>
<reference evidence="3" key="1">
    <citation type="submission" date="2023-03" db="EMBL/GenBank/DDBJ databases">
        <authorList>
            <person name="Steffen K."/>
            <person name="Cardenas P."/>
        </authorList>
    </citation>
    <scope>NUCLEOTIDE SEQUENCE</scope>
</reference>
<comment type="caution">
    <text evidence="3">The sequence shown here is derived from an EMBL/GenBank/DDBJ whole genome shotgun (WGS) entry which is preliminary data.</text>
</comment>
<gene>
    <name evidence="3" type="ORF">GBAR_LOCUS24097</name>
</gene>
<dbReference type="PROSITE" id="PS50249">
    <property type="entry name" value="MPN"/>
    <property type="match status" value="1"/>
</dbReference>
<dbReference type="InterPro" id="IPR037518">
    <property type="entry name" value="MPN"/>
</dbReference>
<protein>
    <submittedName>
        <fullName evidence="3">MPN domain-containing protein</fullName>
    </submittedName>
</protein>
<sequence length="137" mass="14957">MTTKLSVVCHILWWIVVQIRASIASRGLVVVGWYHSHPYSEPRPSQNDVLSHKKYQDALTNKSGEEPCVGLIISPNLGAKEEGAESKIGVFWVLTVTAGWTPDLAYGGKDYHQLGAVPHTGDCGRHGLPGLILQDQT</sequence>
<accession>A0AA35T903</accession>
<feature type="chain" id="PRO_5041311873" evidence="1">
    <location>
        <begin position="25"/>
        <end position="137"/>
    </location>
</feature>
<dbReference type="Proteomes" id="UP001174909">
    <property type="component" value="Unassembled WGS sequence"/>
</dbReference>
<evidence type="ECO:0000256" key="1">
    <source>
        <dbReference type="SAM" id="SignalP"/>
    </source>
</evidence>
<evidence type="ECO:0000313" key="4">
    <source>
        <dbReference type="Proteomes" id="UP001174909"/>
    </source>
</evidence>
<dbReference type="AlphaFoldDB" id="A0AA35T903"/>
<dbReference type="GO" id="GO:0008237">
    <property type="term" value="F:metallopeptidase activity"/>
    <property type="evidence" value="ECO:0007669"/>
    <property type="project" value="InterPro"/>
</dbReference>
<dbReference type="Pfam" id="PF01398">
    <property type="entry name" value="JAB"/>
    <property type="match status" value="1"/>
</dbReference>
<evidence type="ECO:0000313" key="3">
    <source>
        <dbReference type="EMBL" id="CAI8043474.1"/>
    </source>
</evidence>
<keyword evidence="1" id="KW-0732">Signal</keyword>
<dbReference type="InterPro" id="IPR050242">
    <property type="entry name" value="JAMM_MPN+_peptidase_M67A"/>
</dbReference>
<keyword evidence="4" id="KW-1185">Reference proteome</keyword>
<dbReference type="PANTHER" id="PTHR10410">
    <property type="entry name" value="EUKARYOTIC TRANSLATION INITIATION FACTOR 3 -RELATED"/>
    <property type="match status" value="1"/>
</dbReference>
<dbReference type="EMBL" id="CASHTH010003327">
    <property type="protein sequence ID" value="CAI8043474.1"/>
    <property type="molecule type" value="Genomic_DNA"/>
</dbReference>
<organism evidence="3 4">
    <name type="scientific">Geodia barretti</name>
    <name type="common">Barrett's horny sponge</name>
    <dbReference type="NCBI Taxonomy" id="519541"/>
    <lineage>
        <taxon>Eukaryota</taxon>
        <taxon>Metazoa</taxon>
        <taxon>Porifera</taxon>
        <taxon>Demospongiae</taxon>
        <taxon>Heteroscleromorpha</taxon>
        <taxon>Tetractinellida</taxon>
        <taxon>Astrophorina</taxon>
        <taxon>Geodiidae</taxon>
        <taxon>Geodia</taxon>
    </lineage>
</organism>
<dbReference type="Gene3D" id="3.40.140.10">
    <property type="entry name" value="Cytidine Deaminase, domain 2"/>
    <property type="match status" value="1"/>
</dbReference>
<name>A0AA35T903_GEOBA</name>
<feature type="domain" description="MPN" evidence="2">
    <location>
        <begin position="1"/>
        <end position="91"/>
    </location>
</feature>
<dbReference type="InterPro" id="IPR000555">
    <property type="entry name" value="JAMM/MPN+_dom"/>
</dbReference>
<feature type="signal peptide" evidence="1">
    <location>
        <begin position="1"/>
        <end position="24"/>
    </location>
</feature>